<name>A0A0R0CAG2_9GAMM</name>
<dbReference type="PANTHER" id="PTHR13887:SF55">
    <property type="entry name" value="SLR0313 PROTEIN"/>
    <property type="match status" value="1"/>
</dbReference>
<protein>
    <recommendedName>
        <fullName evidence="2">Thioredoxin domain-containing protein</fullName>
    </recommendedName>
</protein>
<dbReference type="Pfam" id="PF13462">
    <property type="entry name" value="Thioredoxin_4"/>
    <property type="match status" value="1"/>
</dbReference>
<evidence type="ECO:0000256" key="1">
    <source>
        <dbReference type="ARBA" id="ARBA00005791"/>
    </source>
</evidence>
<dbReference type="EMBL" id="LDJI01000004">
    <property type="protein sequence ID" value="KRG66022.1"/>
    <property type="molecule type" value="Genomic_DNA"/>
</dbReference>
<dbReference type="PANTHER" id="PTHR13887">
    <property type="entry name" value="GLUTATHIONE S-TRANSFERASE KAPPA"/>
    <property type="match status" value="1"/>
</dbReference>
<comment type="similarity">
    <text evidence="1">Belongs to the thioredoxin family. DsbA subfamily.</text>
</comment>
<accession>A0A0R0CAG2</accession>
<dbReference type="Gene3D" id="3.40.30.10">
    <property type="entry name" value="Glutaredoxin"/>
    <property type="match status" value="1"/>
</dbReference>
<feature type="domain" description="Thioredoxin" evidence="2">
    <location>
        <begin position="1"/>
        <end position="174"/>
    </location>
</feature>
<organism evidence="3 4">
    <name type="scientific">Stenotrophomonas humi</name>
    <dbReference type="NCBI Taxonomy" id="405444"/>
    <lineage>
        <taxon>Bacteria</taxon>
        <taxon>Pseudomonadati</taxon>
        <taxon>Pseudomonadota</taxon>
        <taxon>Gammaproteobacteria</taxon>
        <taxon>Lysobacterales</taxon>
        <taxon>Lysobacteraceae</taxon>
        <taxon>Stenotrophomonas</taxon>
    </lineage>
</organism>
<dbReference type="Proteomes" id="UP000050864">
    <property type="component" value="Unassembled WGS sequence"/>
</dbReference>
<sequence>MAVLSVAASKNDHVQGSLDAPVVLVEYADYQCPHCGEVFSLVQRLQQRFGDALCVVFRNFPLVQSHPQALPAAIVAEHAAAHGQFWPAHDALFRSQQQLGEVVYRELMRELGLSADAMMAAMETPAYMQRIQNDIEGGVRSGVKGTPTFFVNGEIFTPQSSFEELYERINAVVTHAV</sequence>
<dbReference type="PROSITE" id="PS51352">
    <property type="entry name" value="THIOREDOXIN_2"/>
    <property type="match status" value="1"/>
</dbReference>
<dbReference type="PATRIC" id="fig|405444.3.peg.2825"/>
<dbReference type="InterPro" id="IPR036249">
    <property type="entry name" value="Thioredoxin-like_sf"/>
</dbReference>
<dbReference type="STRING" id="405444.ABB26_02075"/>
<dbReference type="InterPro" id="IPR012336">
    <property type="entry name" value="Thioredoxin-like_fold"/>
</dbReference>
<evidence type="ECO:0000259" key="2">
    <source>
        <dbReference type="PROSITE" id="PS51352"/>
    </source>
</evidence>
<keyword evidence="4" id="KW-1185">Reference proteome</keyword>
<dbReference type="OrthoDB" id="9808135at2"/>
<gene>
    <name evidence="3" type="ORF">ABB26_02075</name>
</gene>
<reference evidence="3 4" key="1">
    <citation type="submission" date="2015-05" db="EMBL/GenBank/DDBJ databases">
        <title>Genome sequencing and analysis of members of genus Stenotrophomonas.</title>
        <authorList>
            <person name="Patil P.P."/>
            <person name="Midha S."/>
            <person name="Patil P.B."/>
        </authorList>
    </citation>
    <scope>NUCLEOTIDE SEQUENCE [LARGE SCALE GENOMIC DNA]</scope>
    <source>
        <strain evidence="3 4">DSM 18929</strain>
    </source>
</reference>
<evidence type="ECO:0000313" key="4">
    <source>
        <dbReference type="Proteomes" id="UP000050864"/>
    </source>
</evidence>
<dbReference type="AlphaFoldDB" id="A0A0R0CAG2"/>
<proteinExistence type="inferred from homology"/>
<dbReference type="InterPro" id="IPR013766">
    <property type="entry name" value="Thioredoxin_domain"/>
</dbReference>
<dbReference type="SUPFAM" id="SSF52833">
    <property type="entry name" value="Thioredoxin-like"/>
    <property type="match status" value="1"/>
</dbReference>
<evidence type="ECO:0000313" key="3">
    <source>
        <dbReference type="EMBL" id="KRG66022.1"/>
    </source>
</evidence>
<comment type="caution">
    <text evidence="3">The sequence shown here is derived from an EMBL/GenBank/DDBJ whole genome shotgun (WGS) entry which is preliminary data.</text>
</comment>
<dbReference type="RefSeq" id="WP_083490633.1">
    <property type="nucleotide sequence ID" value="NZ_LDJI01000004.1"/>
</dbReference>